<feature type="compositionally biased region" description="Low complexity" evidence="4">
    <location>
        <begin position="69"/>
        <end position="92"/>
    </location>
</feature>
<dbReference type="RefSeq" id="WP_212019311.1">
    <property type="nucleotide sequence ID" value="NZ_JAAFYZ010000231.1"/>
</dbReference>
<dbReference type="InterPro" id="IPR041569">
    <property type="entry name" value="AAA_lid_3"/>
</dbReference>
<evidence type="ECO:0000256" key="2">
    <source>
        <dbReference type="ARBA" id="ARBA00022840"/>
    </source>
</evidence>
<proteinExistence type="inferred from homology"/>
<dbReference type="Gene3D" id="1.25.40.10">
    <property type="entry name" value="Tetratricopeptide repeat domain"/>
    <property type="match status" value="1"/>
</dbReference>
<dbReference type="Gene3D" id="1.10.8.60">
    <property type="match status" value="1"/>
</dbReference>
<organism evidence="6 7">
    <name type="scientific">Catenulispora pinistramenti</name>
    <dbReference type="NCBI Taxonomy" id="2705254"/>
    <lineage>
        <taxon>Bacteria</taxon>
        <taxon>Bacillati</taxon>
        <taxon>Actinomycetota</taxon>
        <taxon>Actinomycetes</taxon>
        <taxon>Catenulisporales</taxon>
        <taxon>Catenulisporaceae</taxon>
        <taxon>Catenulispora</taxon>
    </lineage>
</organism>
<feature type="region of interest" description="Disordered" evidence="4">
    <location>
        <begin position="122"/>
        <end position="154"/>
    </location>
</feature>
<dbReference type="PROSITE" id="PS00674">
    <property type="entry name" value="AAA"/>
    <property type="match status" value="1"/>
</dbReference>
<dbReference type="SUPFAM" id="SSF52540">
    <property type="entry name" value="P-loop containing nucleoside triphosphate hydrolases"/>
    <property type="match status" value="1"/>
</dbReference>
<dbReference type="InterPro" id="IPR003959">
    <property type="entry name" value="ATPase_AAA_core"/>
</dbReference>
<reference evidence="6 7" key="1">
    <citation type="submission" date="2020-02" db="EMBL/GenBank/DDBJ databases">
        <title>Acidophilic actinobacteria isolated from forest soil.</title>
        <authorList>
            <person name="Golinska P."/>
        </authorList>
    </citation>
    <scope>NUCLEOTIDE SEQUENCE [LARGE SCALE GENOMIC DNA]</scope>
    <source>
        <strain evidence="6 7">NL8</strain>
    </source>
</reference>
<evidence type="ECO:0000256" key="1">
    <source>
        <dbReference type="ARBA" id="ARBA00022741"/>
    </source>
</evidence>
<evidence type="ECO:0000313" key="6">
    <source>
        <dbReference type="EMBL" id="MBS2553095.1"/>
    </source>
</evidence>
<dbReference type="InterPro" id="IPR003960">
    <property type="entry name" value="ATPase_AAA_CS"/>
</dbReference>
<dbReference type="InterPro" id="IPR003593">
    <property type="entry name" value="AAA+_ATPase"/>
</dbReference>
<comment type="similarity">
    <text evidence="3">Belongs to the AAA ATPase family.</text>
</comment>
<name>A0ABS5L4Q5_9ACTN</name>
<dbReference type="InterPro" id="IPR027417">
    <property type="entry name" value="P-loop_NTPase"/>
</dbReference>
<dbReference type="SMART" id="SM00382">
    <property type="entry name" value="AAA"/>
    <property type="match status" value="1"/>
</dbReference>
<keyword evidence="2 3" id="KW-0067">ATP-binding</keyword>
<evidence type="ECO:0000259" key="5">
    <source>
        <dbReference type="SMART" id="SM00382"/>
    </source>
</evidence>
<evidence type="ECO:0000313" key="7">
    <source>
        <dbReference type="Proteomes" id="UP000730482"/>
    </source>
</evidence>
<accession>A0ABS5L4Q5</accession>
<dbReference type="SUPFAM" id="SSF48452">
    <property type="entry name" value="TPR-like"/>
    <property type="match status" value="1"/>
</dbReference>
<sequence>MSDGESPLIHALRQAVRSAPEQAEFRVALAEALIGAGDTQGAIVELGEVLSLEPGSARARELMLAALSGGSAAKTETADDGTTAAETSSDPDGSPDADSDADPDATQQETGFDWSAAEAELGDIAPPPRFTSTTKPPAPKPMAANNEDEDPEGVPAHEVERPALTLADVGGLSQVKERLQVAFLAPMRNPELRKIYGKSLRGGLLLYGPPGCGKTFIARAVAGEIGASFISVGISEVMELWFGASEKNLSELFELARRQAPCVLFFDEMDALGQRRSQNRNSMMRTLVNQFLTELDSVGADNEGVFVLGATNAPWDVDPALRRPGRFDRTVLVLPPDAPAREEILRYHLRDRPIAGVDLESLVERTDGFSGADLAHLCESATENALMDAVRSGEVRMMGMPDFENALKDVRPSTGPWFDAARSVALFANEGGAYDDLAAYFKNHKGAKGL</sequence>
<dbReference type="PANTHER" id="PTHR23077:SF171">
    <property type="entry name" value="NUCLEAR VALOSIN-CONTAINING PROTEIN-LIKE"/>
    <property type="match status" value="1"/>
</dbReference>
<keyword evidence="1 3" id="KW-0547">Nucleotide-binding</keyword>
<dbReference type="Gene3D" id="3.40.50.300">
    <property type="entry name" value="P-loop containing nucleotide triphosphate hydrolases"/>
    <property type="match status" value="1"/>
</dbReference>
<feature type="domain" description="AAA+ ATPase" evidence="5">
    <location>
        <begin position="200"/>
        <end position="337"/>
    </location>
</feature>
<dbReference type="EMBL" id="JAAFYZ010000231">
    <property type="protein sequence ID" value="MBS2553095.1"/>
    <property type="molecule type" value="Genomic_DNA"/>
</dbReference>
<evidence type="ECO:0000256" key="4">
    <source>
        <dbReference type="SAM" id="MobiDB-lite"/>
    </source>
</evidence>
<dbReference type="PANTHER" id="PTHR23077">
    <property type="entry name" value="AAA-FAMILY ATPASE"/>
    <property type="match status" value="1"/>
</dbReference>
<feature type="compositionally biased region" description="Acidic residues" evidence="4">
    <location>
        <begin position="93"/>
        <end position="103"/>
    </location>
</feature>
<dbReference type="Pfam" id="PF14559">
    <property type="entry name" value="TPR_19"/>
    <property type="match status" value="1"/>
</dbReference>
<dbReference type="InterPro" id="IPR050168">
    <property type="entry name" value="AAA_ATPase_domain"/>
</dbReference>
<dbReference type="InterPro" id="IPR011990">
    <property type="entry name" value="TPR-like_helical_dom_sf"/>
</dbReference>
<dbReference type="Pfam" id="PF17862">
    <property type="entry name" value="AAA_lid_3"/>
    <property type="match status" value="1"/>
</dbReference>
<evidence type="ECO:0000256" key="3">
    <source>
        <dbReference type="RuleBase" id="RU003651"/>
    </source>
</evidence>
<keyword evidence="7" id="KW-1185">Reference proteome</keyword>
<dbReference type="Proteomes" id="UP000730482">
    <property type="component" value="Unassembled WGS sequence"/>
</dbReference>
<gene>
    <name evidence="6" type="ORF">KGQ19_40205</name>
</gene>
<protein>
    <submittedName>
        <fullName evidence="6">AAA family ATPase</fullName>
    </submittedName>
</protein>
<comment type="caution">
    <text evidence="6">The sequence shown here is derived from an EMBL/GenBank/DDBJ whole genome shotgun (WGS) entry which is preliminary data.</text>
</comment>
<feature type="region of interest" description="Disordered" evidence="4">
    <location>
        <begin position="69"/>
        <end position="108"/>
    </location>
</feature>
<dbReference type="Pfam" id="PF00004">
    <property type="entry name" value="AAA"/>
    <property type="match status" value="1"/>
</dbReference>